<accession>F8NNZ5</accession>
<gene>
    <name evidence="1" type="ORF">SERLADRAFT_435865</name>
</gene>
<protein>
    <submittedName>
        <fullName evidence="1">Uncharacterized protein</fullName>
    </submittedName>
</protein>
<proteinExistence type="predicted"/>
<dbReference type="HOGENOM" id="CLU_2887229_0_0_1"/>
<evidence type="ECO:0000313" key="1">
    <source>
        <dbReference type="EMBL" id="EGO28094.1"/>
    </source>
</evidence>
<reference evidence="1" key="1">
    <citation type="submission" date="2011-04" db="EMBL/GenBank/DDBJ databases">
        <title>Evolution of plant cell wall degrading machinery underlies the functional diversity of forest fungi.</title>
        <authorList>
            <consortium name="US DOE Joint Genome Institute (JGI-PGF)"/>
            <person name="Eastwood D.C."/>
            <person name="Floudas D."/>
            <person name="Binder M."/>
            <person name="Majcherczyk A."/>
            <person name="Schneider P."/>
            <person name="Aerts A."/>
            <person name="Asiegbu F.O."/>
            <person name="Baker S.E."/>
            <person name="Barry K."/>
            <person name="Bendiksby M."/>
            <person name="Blumentritt M."/>
            <person name="Coutinho P.M."/>
            <person name="Cullen D."/>
            <person name="Cullen D."/>
            <person name="Gathman A."/>
            <person name="Goodell B."/>
            <person name="Henrissat B."/>
            <person name="Ihrmark K."/>
            <person name="Kauserud H."/>
            <person name="Kohler A."/>
            <person name="LaButti K."/>
            <person name="Lapidus A."/>
            <person name="Lavin J.L."/>
            <person name="Lee Y.-H."/>
            <person name="Lindquist E."/>
            <person name="Lilly W."/>
            <person name="Lucas S."/>
            <person name="Morin E."/>
            <person name="Murat C."/>
            <person name="Oguiza J.A."/>
            <person name="Park J."/>
            <person name="Pisabarro A.G."/>
            <person name="Riley R."/>
            <person name="Rosling A."/>
            <person name="Salamov A."/>
            <person name="Schmidt O."/>
            <person name="Schmutz J."/>
            <person name="Skrede I."/>
            <person name="Stenlid J."/>
            <person name="Wiebenga A."/>
            <person name="Xie X."/>
            <person name="Kues U."/>
            <person name="Hibbett D.S."/>
            <person name="Hoffmeister D."/>
            <person name="Hogberg N."/>
            <person name="Martin F."/>
            <person name="Grigoriev I.V."/>
            <person name="Watkinson S.C."/>
        </authorList>
    </citation>
    <scope>NUCLEOTIDE SEQUENCE</scope>
    <source>
        <strain evidence="1">S7.9</strain>
    </source>
</reference>
<dbReference type="GeneID" id="18814599"/>
<dbReference type="OrthoDB" id="10586655at2759"/>
<dbReference type="AlphaFoldDB" id="F8NNZ5"/>
<dbReference type="RefSeq" id="XP_007316185.1">
    <property type="nucleotide sequence ID" value="XM_007316123.1"/>
</dbReference>
<dbReference type="Proteomes" id="UP000008064">
    <property type="component" value="Unassembled WGS sequence"/>
</dbReference>
<dbReference type="KEGG" id="sla:SERLADRAFT_435865"/>
<organism>
    <name type="scientific">Serpula lacrymans var. lacrymans (strain S7.9)</name>
    <name type="common">Dry rot fungus</name>
    <dbReference type="NCBI Taxonomy" id="578457"/>
    <lineage>
        <taxon>Eukaryota</taxon>
        <taxon>Fungi</taxon>
        <taxon>Dikarya</taxon>
        <taxon>Basidiomycota</taxon>
        <taxon>Agaricomycotina</taxon>
        <taxon>Agaricomycetes</taxon>
        <taxon>Agaricomycetidae</taxon>
        <taxon>Boletales</taxon>
        <taxon>Coniophorineae</taxon>
        <taxon>Serpulaceae</taxon>
        <taxon>Serpula</taxon>
    </lineage>
</organism>
<dbReference type="EMBL" id="GL945431">
    <property type="protein sequence ID" value="EGO28094.1"/>
    <property type="molecule type" value="Genomic_DNA"/>
</dbReference>
<sequence length="63" mass="6910">MSPVDNVDNKELLGVPKLEPDGSNWSIYKTRLAWALADKALQSPPKHKHLASTICDGIIPEAE</sequence>
<name>F8NNZ5_SERL9</name>